<dbReference type="GO" id="GO:0005829">
    <property type="term" value="C:cytosol"/>
    <property type="evidence" value="ECO:0007669"/>
    <property type="project" value="TreeGrafter"/>
</dbReference>
<dbReference type="PANTHER" id="PTHR46797">
    <property type="entry name" value="HTH-TYPE TRANSCRIPTIONAL REGULATOR"/>
    <property type="match status" value="1"/>
</dbReference>
<reference evidence="5 6" key="1">
    <citation type="submission" date="2019-09" db="EMBL/GenBank/DDBJ databases">
        <title>Whole genome shotgun sequencing (WGS) of Ellagibacter isourolithinifaciens DSM 104140(T) and Adlercreutzia muris DSM 29508(T).</title>
        <authorList>
            <person name="Stoll D.A."/>
            <person name="Danylec N."/>
            <person name="Huch M."/>
        </authorList>
    </citation>
    <scope>NUCLEOTIDE SEQUENCE [LARGE SCALE GENOMIC DNA]</scope>
    <source>
        <strain evidence="5 6">DSM 29508</strain>
    </source>
</reference>
<comment type="caution">
    <text evidence="5">The sequence shown here is derived from an EMBL/GenBank/DDBJ whole genome shotgun (WGS) entry which is preliminary data.</text>
</comment>
<keyword evidence="6" id="KW-1185">Reference proteome</keyword>
<evidence type="ECO:0000259" key="4">
    <source>
        <dbReference type="PROSITE" id="PS50943"/>
    </source>
</evidence>
<evidence type="ECO:0000256" key="3">
    <source>
        <dbReference type="ARBA" id="ARBA00023163"/>
    </source>
</evidence>
<dbReference type="SMART" id="SM00530">
    <property type="entry name" value="HTH_XRE"/>
    <property type="match status" value="1"/>
</dbReference>
<dbReference type="RefSeq" id="WP_135970915.1">
    <property type="nucleotide sequence ID" value="NZ_CAKODJ010000018.1"/>
</dbReference>
<dbReference type="SUPFAM" id="SSF47413">
    <property type="entry name" value="lambda repressor-like DNA-binding domains"/>
    <property type="match status" value="1"/>
</dbReference>
<keyword evidence="2" id="KW-0238">DNA-binding</keyword>
<dbReference type="InterPro" id="IPR050807">
    <property type="entry name" value="TransReg_Diox_bact_type"/>
</dbReference>
<dbReference type="Proteomes" id="UP000479639">
    <property type="component" value="Unassembled WGS sequence"/>
</dbReference>
<dbReference type="GO" id="GO:0003677">
    <property type="term" value="F:DNA binding"/>
    <property type="evidence" value="ECO:0007669"/>
    <property type="project" value="UniProtKB-KW"/>
</dbReference>
<evidence type="ECO:0000256" key="1">
    <source>
        <dbReference type="ARBA" id="ARBA00023015"/>
    </source>
</evidence>
<evidence type="ECO:0000256" key="2">
    <source>
        <dbReference type="ARBA" id="ARBA00023125"/>
    </source>
</evidence>
<sequence>MSNRLQNRIGKRIRDIRISKGVSQSQLALMTSMTKSYMSEIEAGKKNLTLRTLQKIATSLGITLEDIFRGM</sequence>
<evidence type="ECO:0000313" key="6">
    <source>
        <dbReference type="Proteomes" id="UP000479639"/>
    </source>
</evidence>
<keyword evidence="3" id="KW-0804">Transcription</keyword>
<dbReference type="PANTHER" id="PTHR46797:SF23">
    <property type="entry name" value="HTH-TYPE TRANSCRIPTIONAL REGULATOR SUTR"/>
    <property type="match status" value="1"/>
</dbReference>
<accession>A0A7C8BQ28</accession>
<evidence type="ECO:0000313" key="5">
    <source>
        <dbReference type="EMBL" id="KAB1641994.1"/>
    </source>
</evidence>
<gene>
    <name evidence="5" type="ORF">F8D48_09660</name>
</gene>
<dbReference type="InterPro" id="IPR010982">
    <property type="entry name" value="Lambda_DNA-bd_dom_sf"/>
</dbReference>
<protein>
    <submittedName>
        <fullName evidence="5">Helix-turn-helix transcriptional regulator</fullName>
    </submittedName>
</protein>
<dbReference type="AlphaFoldDB" id="A0A7C8BQ28"/>
<dbReference type="InterPro" id="IPR001387">
    <property type="entry name" value="Cro/C1-type_HTH"/>
</dbReference>
<feature type="domain" description="HTH cro/C1-type" evidence="4">
    <location>
        <begin position="13"/>
        <end position="67"/>
    </location>
</feature>
<dbReference type="CDD" id="cd00093">
    <property type="entry name" value="HTH_XRE"/>
    <property type="match status" value="1"/>
</dbReference>
<keyword evidence="1" id="KW-0805">Transcription regulation</keyword>
<dbReference type="Gene3D" id="1.10.260.40">
    <property type="entry name" value="lambda repressor-like DNA-binding domains"/>
    <property type="match status" value="1"/>
</dbReference>
<dbReference type="PROSITE" id="PS50943">
    <property type="entry name" value="HTH_CROC1"/>
    <property type="match status" value="1"/>
</dbReference>
<dbReference type="Pfam" id="PF01381">
    <property type="entry name" value="HTH_3"/>
    <property type="match status" value="1"/>
</dbReference>
<dbReference type="GO" id="GO:0003700">
    <property type="term" value="F:DNA-binding transcription factor activity"/>
    <property type="evidence" value="ECO:0007669"/>
    <property type="project" value="TreeGrafter"/>
</dbReference>
<proteinExistence type="predicted"/>
<organism evidence="5 6">
    <name type="scientific">Adlercreutzia muris</name>
    <dbReference type="NCBI Taxonomy" id="1796610"/>
    <lineage>
        <taxon>Bacteria</taxon>
        <taxon>Bacillati</taxon>
        <taxon>Actinomycetota</taxon>
        <taxon>Coriobacteriia</taxon>
        <taxon>Eggerthellales</taxon>
        <taxon>Eggerthellaceae</taxon>
        <taxon>Adlercreutzia</taxon>
    </lineage>
</organism>
<dbReference type="EMBL" id="WAJS01000033">
    <property type="protein sequence ID" value="KAB1641994.1"/>
    <property type="molecule type" value="Genomic_DNA"/>
</dbReference>
<name>A0A7C8BQ28_9ACTN</name>